<dbReference type="EMBL" id="OU503045">
    <property type="protein sequence ID" value="CAI9769289.1"/>
    <property type="molecule type" value="Genomic_DNA"/>
</dbReference>
<sequence>MELQTDFDCHKKPVTTMDFHSKVDSSRPFRSVKEAVAIFGEKFLAGEIYSPKPFTFPRQETPYFSPTAQNLQEPSWISPPSPQDSIYSNESSLVETVKKLESELEETKTELNLLKERESETEVALASLNAELHKNMSKLAKAEAAMAAKAATAAVASSRPVETSQSLAQILSIAEEKENLFTGRKREGKVMKKKVKPIIPLVGDLFSRKKGSSTSMNNPPFASSHVQFWN</sequence>
<keyword evidence="4" id="KW-1185">Reference proteome</keyword>
<evidence type="ECO:0000256" key="2">
    <source>
        <dbReference type="SAM" id="MobiDB-lite"/>
    </source>
</evidence>
<accession>A0AAD1ZH45</accession>
<feature type="region of interest" description="Disordered" evidence="2">
    <location>
        <begin position="209"/>
        <end position="230"/>
    </location>
</feature>
<reference evidence="3" key="1">
    <citation type="submission" date="2023-05" db="EMBL/GenBank/DDBJ databases">
        <authorList>
            <person name="Huff M."/>
        </authorList>
    </citation>
    <scope>NUCLEOTIDE SEQUENCE</scope>
</reference>
<gene>
    <name evidence="3" type="ORF">FPE_LOCUS17001</name>
</gene>
<evidence type="ECO:0000313" key="4">
    <source>
        <dbReference type="Proteomes" id="UP000834106"/>
    </source>
</evidence>
<evidence type="ECO:0008006" key="5">
    <source>
        <dbReference type="Google" id="ProtNLM"/>
    </source>
</evidence>
<evidence type="ECO:0000256" key="1">
    <source>
        <dbReference type="SAM" id="Coils"/>
    </source>
</evidence>
<dbReference type="Proteomes" id="UP000834106">
    <property type="component" value="Chromosome 10"/>
</dbReference>
<organism evidence="3 4">
    <name type="scientific">Fraxinus pennsylvanica</name>
    <dbReference type="NCBI Taxonomy" id="56036"/>
    <lineage>
        <taxon>Eukaryota</taxon>
        <taxon>Viridiplantae</taxon>
        <taxon>Streptophyta</taxon>
        <taxon>Embryophyta</taxon>
        <taxon>Tracheophyta</taxon>
        <taxon>Spermatophyta</taxon>
        <taxon>Magnoliopsida</taxon>
        <taxon>eudicotyledons</taxon>
        <taxon>Gunneridae</taxon>
        <taxon>Pentapetalae</taxon>
        <taxon>asterids</taxon>
        <taxon>lamiids</taxon>
        <taxon>Lamiales</taxon>
        <taxon>Oleaceae</taxon>
        <taxon>Oleeae</taxon>
        <taxon>Fraxinus</taxon>
    </lineage>
</organism>
<evidence type="ECO:0000313" key="3">
    <source>
        <dbReference type="EMBL" id="CAI9769289.1"/>
    </source>
</evidence>
<protein>
    <recommendedName>
        <fullName evidence="5">WEB family protein</fullName>
    </recommendedName>
</protein>
<keyword evidence="1" id="KW-0175">Coiled coil</keyword>
<feature type="compositionally biased region" description="Polar residues" evidence="2">
    <location>
        <begin position="212"/>
        <end position="230"/>
    </location>
</feature>
<feature type="coiled-coil region" evidence="1">
    <location>
        <begin position="90"/>
        <end position="145"/>
    </location>
</feature>
<dbReference type="AlphaFoldDB" id="A0AAD1ZH45"/>
<proteinExistence type="predicted"/>
<name>A0AAD1ZH45_9LAMI</name>